<reference evidence="1" key="1">
    <citation type="submission" date="2018-05" db="EMBL/GenBank/DDBJ databases">
        <authorList>
            <person name="Lanie J.A."/>
            <person name="Ng W.-L."/>
            <person name="Kazmierczak K.M."/>
            <person name="Andrzejewski T.M."/>
            <person name="Davidsen T.M."/>
            <person name="Wayne K.J."/>
            <person name="Tettelin H."/>
            <person name="Glass J.I."/>
            <person name="Rusch D."/>
            <person name="Podicherti R."/>
            <person name="Tsui H.-C.T."/>
            <person name="Winkler M.E."/>
        </authorList>
    </citation>
    <scope>NUCLEOTIDE SEQUENCE</scope>
</reference>
<organism evidence="1">
    <name type="scientific">marine metagenome</name>
    <dbReference type="NCBI Taxonomy" id="408172"/>
    <lineage>
        <taxon>unclassified sequences</taxon>
        <taxon>metagenomes</taxon>
        <taxon>ecological metagenomes</taxon>
    </lineage>
</organism>
<feature type="non-terminal residue" evidence="1">
    <location>
        <position position="1"/>
    </location>
</feature>
<dbReference type="EMBL" id="UINC01142932">
    <property type="protein sequence ID" value="SVD31560.1"/>
    <property type="molecule type" value="Genomic_DNA"/>
</dbReference>
<proteinExistence type="predicted"/>
<accession>A0A382UB98</accession>
<name>A0A382UB98_9ZZZZ</name>
<protein>
    <submittedName>
        <fullName evidence="1">Uncharacterized protein</fullName>
    </submittedName>
</protein>
<gene>
    <name evidence="1" type="ORF">METZ01_LOCUS384414</name>
</gene>
<dbReference type="AlphaFoldDB" id="A0A382UB98"/>
<feature type="non-terminal residue" evidence="1">
    <location>
        <position position="294"/>
    </location>
</feature>
<evidence type="ECO:0000313" key="1">
    <source>
        <dbReference type="EMBL" id="SVD31560.1"/>
    </source>
</evidence>
<sequence length="294" mass="30711">HTTANNAAMTTALQVRNDEHYENTYDPDMGGSQVTTAGAFIAKWPGDLGNTLRVSMCGATRANTNNDGTLNSNSDVSPTCTSAVFTRANTTLLGVGTTFSNDVAVGDAVYVNSTAFCVVTAVTSNTVCVATGVESTIANTGAYIRKARSAFGQPATSMIGTCAASANGTTITGTYTAFDTQYTVGDYVKMVGTTEERKVSSITNSTVMIVSTPFSNAAAANTHSRRWEYADAFDSEPVTSAHCKRNSGNYDEIHIAVVDEDGEITGANNTVLETYTGSVAGGAKGEDGQSIYYK</sequence>